<keyword evidence="1" id="KW-0808">Transferase</keyword>
<dbReference type="InterPro" id="IPR014942">
    <property type="entry name" value="AbiEii"/>
</dbReference>
<dbReference type="Proteomes" id="UP000198217">
    <property type="component" value="Chromosome I"/>
</dbReference>
<dbReference type="EMBL" id="LT607750">
    <property type="protein sequence ID" value="SCG75003.1"/>
    <property type="molecule type" value="Genomic_DNA"/>
</dbReference>
<accession>A0A1C5JWV1</accession>
<keyword evidence="2" id="KW-1185">Reference proteome</keyword>
<protein>
    <submittedName>
        <fullName evidence="1">Nucleotidyl transferase AbiEii toxin, Type IV TA system</fullName>
    </submittedName>
</protein>
<evidence type="ECO:0000313" key="1">
    <source>
        <dbReference type="EMBL" id="SCG75003.1"/>
    </source>
</evidence>
<gene>
    <name evidence="1" type="ORF">GA0070609_5059</name>
</gene>
<reference evidence="1 2" key="1">
    <citation type="submission" date="2016-06" db="EMBL/GenBank/DDBJ databases">
        <authorList>
            <person name="Kjaerup R.B."/>
            <person name="Dalgaard T.S."/>
            <person name="Juul-Madsen H.R."/>
        </authorList>
    </citation>
    <scope>NUCLEOTIDE SEQUENCE [LARGE SCALE GENOMIC DNA]</scope>
    <source>
        <strain evidence="1 2">DSM 43904</strain>
    </source>
</reference>
<organism evidence="1 2">
    <name type="scientific">Micromonospora echinaurantiaca</name>
    <dbReference type="NCBI Taxonomy" id="47857"/>
    <lineage>
        <taxon>Bacteria</taxon>
        <taxon>Bacillati</taxon>
        <taxon>Actinomycetota</taxon>
        <taxon>Actinomycetes</taxon>
        <taxon>Micromonosporales</taxon>
        <taxon>Micromonosporaceae</taxon>
        <taxon>Micromonospora</taxon>
    </lineage>
</organism>
<dbReference type="AlphaFoldDB" id="A0A1C5JWV1"/>
<name>A0A1C5JWV1_9ACTN</name>
<evidence type="ECO:0000313" key="2">
    <source>
        <dbReference type="Proteomes" id="UP000198217"/>
    </source>
</evidence>
<sequence>MGDRLSGDVDLFTAWQLRNDFPEAVDAVVQALTEHGYLVSTVIRNDTFARLLLEDQKGSEEEPDKLEMSADWRAHPPVTLAVGPVLHPDDAVANKMCALYGRAEARDFLDVDVALTSGRYSRKRLLELASAADPGFDPAAFAAALGSLDQVTDADFDCYGLPTSALPAIRERFADWRAEILASLEFPQP</sequence>
<proteinExistence type="predicted"/>
<dbReference type="Pfam" id="PF08843">
    <property type="entry name" value="AbiEii"/>
    <property type="match status" value="1"/>
</dbReference>
<dbReference type="GO" id="GO:0016740">
    <property type="term" value="F:transferase activity"/>
    <property type="evidence" value="ECO:0007669"/>
    <property type="project" value="UniProtKB-KW"/>
</dbReference>